<sequence>MSTKSKFLLDQLVVVHPRMQVDKLYFTILLAAYSVVWNRKRSCACSAINLQSIIIVLVQPHLDRDFHL</sequence>
<dbReference type="OrthoDB" id="10304833at2759"/>
<proteinExistence type="predicted"/>
<organism evidence="1 2">
    <name type="scientific">Trichinella nelsoni</name>
    <dbReference type="NCBI Taxonomy" id="6336"/>
    <lineage>
        <taxon>Eukaryota</taxon>
        <taxon>Metazoa</taxon>
        <taxon>Ecdysozoa</taxon>
        <taxon>Nematoda</taxon>
        <taxon>Enoplea</taxon>
        <taxon>Dorylaimia</taxon>
        <taxon>Trichinellida</taxon>
        <taxon>Trichinellidae</taxon>
        <taxon>Trichinella</taxon>
    </lineage>
</organism>
<dbReference type="AlphaFoldDB" id="A0A0V0RBR8"/>
<comment type="caution">
    <text evidence="1">The sequence shown here is derived from an EMBL/GenBank/DDBJ whole genome shotgun (WGS) entry which is preliminary data.</text>
</comment>
<dbReference type="EMBL" id="JYDL01001092">
    <property type="protein sequence ID" value="KRX11931.1"/>
    <property type="molecule type" value="Genomic_DNA"/>
</dbReference>
<name>A0A0V0RBR8_9BILA</name>
<keyword evidence="2" id="KW-1185">Reference proteome</keyword>
<gene>
    <name evidence="1" type="ORF">T07_14684</name>
</gene>
<evidence type="ECO:0000313" key="2">
    <source>
        <dbReference type="Proteomes" id="UP000054630"/>
    </source>
</evidence>
<protein>
    <submittedName>
        <fullName evidence="1">Uncharacterized protein</fullName>
    </submittedName>
</protein>
<evidence type="ECO:0000313" key="1">
    <source>
        <dbReference type="EMBL" id="KRX11931.1"/>
    </source>
</evidence>
<dbReference type="Proteomes" id="UP000054630">
    <property type="component" value="Unassembled WGS sequence"/>
</dbReference>
<reference evidence="1 2" key="1">
    <citation type="submission" date="2015-01" db="EMBL/GenBank/DDBJ databases">
        <title>Evolution of Trichinella species and genotypes.</title>
        <authorList>
            <person name="Korhonen P.K."/>
            <person name="Edoardo P."/>
            <person name="Giuseppe L.R."/>
            <person name="Gasser R.B."/>
        </authorList>
    </citation>
    <scope>NUCLEOTIDE SEQUENCE [LARGE SCALE GENOMIC DNA]</scope>
    <source>
        <strain evidence="1">ISS37</strain>
    </source>
</reference>
<accession>A0A0V0RBR8</accession>